<dbReference type="InterPro" id="IPR002645">
    <property type="entry name" value="STAS_dom"/>
</dbReference>
<accession>A0A931CDT2</accession>
<gene>
    <name evidence="4" type="ORF">I4J89_24950</name>
</gene>
<evidence type="ECO:0000313" key="4">
    <source>
        <dbReference type="EMBL" id="MBG0564701.1"/>
    </source>
</evidence>
<dbReference type="SUPFAM" id="SSF52091">
    <property type="entry name" value="SpoIIaa-like"/>
    <property type="match status" value="1"/>
</dbReference>
<dbReference type="AlphaFoldDB" id="A0A931CDT2"/>
<dbReference type="CDD" id="cd07043">
    <property type="entry name" value="STAS_anti-anti-sigma_factors"/>
    <property type="match status" value="1"/>
</dbReference>
<dbReference type="PROSITE" id="PS50801">
    <property type="entry name" value="STAS"/>
    <property type="match status" value="1"/>
</dbReference>
<organism evidence="4 5">
    <name type="scientific">Actinoplanes aureus</name>
    <dbReference type="NCBI Taxonomy" id="2792083"/>
    <lineage>
        <taxon>Bacteria</taxon>
        <taxon>Bacillati</taxon>
        <taxon>Actinomycetota</taxon>
        <taxon>Actinomycetes</taxon>
        <taxon>Micromonosporales</taxon>
        <taxon>Micromonosporaceae</taxon>
        <taxon>Actinoplanes</taxon>
    </lineage>
</organism>
<dbReference type="RefSeq" id="WP_196416485.1">
    <property type="nucleotide sequence ID" value="NZ_JADQTO010000012.1"/>
</dbReference>
<dbReference type="GO" id="GO:0043856">
    <property type="term" value="F:anti-sigma factor antagonist activity"/>
    <property type="evidence" value="ECO:0007669"/>
    <property type="project" value="InterPro"/>
</dbReference>
<dbReference type="Proteomes" id="UP000598146">
    <property type="component" value="Unassembled WGS sequence"/>
</dbReference>
<evidence type="ECO:0000256" key="1">
    <source>
        <dbReference type="ARBA" id="ARBA00009013"/>
    </source>
</evidence>
<evidence type="ECO:0000259" key="3">
    <source>
        <dbReference type="PROSITE" id="PS50801"/>
    </source>
</evidence>
<protein>
    <recommendedName>
        <fullName evidence="2">Anti-sigma factor antagonist</fullName>
    </recommendedName>
</protein>
<dbReference type="InterPro" id="IPR036513">
    <property type="entry name" value="STAS_dom_sf"/>
</dbReference>
<dbReference type="InterPro" id="IPR003658">
    <property type="entry name" value="Anti-sigma_ant"/>
</dbReference>
<name>A0A931CDT2_9ACTN</name>
<evidence type="ECO:0000256" key="2">
    <source>
        <dbReference type="RuleBase" id="RU003749"/>
    </source>
</evidence>
<reference evidence="4" key="1">
    <citation type="submission" date="2020-11" db="EMBL/GenBank/DDBJ databases">
        <title>Isolation and identification of active actinomycetes.</title>
        <authorList>
            <person name="Sun X."/>
        </authorList>
    </citation>
    <scope>NUCLEOTIDE SEQUENCE</scope>
    <source>
        <strain evidence="4">NEAU-A11</strain>
    </source>
</reference>
<sequence length="107" mass="11419">MNIVRHTARNGPTTLTLAGDLDVATAGLLDQHVTRTLTEAGPGGLVIDVTNLEFCDSTGVHALIRARRQAHQHGTTFQVTNPCGITRRTLQITGVLEVLTARSGPRP</sequence>
<evidence type="ECO:0000313" key="5">
    <source>
        <dbReference type="Proteomes" id="UP000598146"/>
    </source>
</evidence>
<dbReference type="PANTHER" id="PTHR33495:SF2">
    <property type="entry name" value="ANTI-SIGMA FACTOR ANTAGONIST TM_1081-RELATED"/>
    <property type="match status" value="1"/>
</dbReference>
<comment type="caution">
    <text evidence="4">The sequence shown here is derived from an EMBL/GenBank/DDBJ whole genome shotgun (WGS) entry which is preliminary data.</text>
</comment>
<comment type="similarity">
    <text evidence="1 2">Belongs to the anti-sigma-factor antagonist family.</text>
</comment>
<feature type="domain" description="STAS" evidence="3">
    <location>
        <begin position="2"/>
        <end position="107"/>
    </location>
</feature>
<dbReference type="Gene3D" id="3.30.750.24">
    <property type="entry name" value="STAS domain"/>
    <property type="match status" value="1"/>
</dbReference>
<dbReference type="Pfam" id="PF01740">
    <property type="entry name" value="STAS"/>
    <property type="match status" value="1"/>
</dbReference>
<dbReference type="NCBIfam" id="TIGR00377">
    <property type="entry name" value="ant_ant_sig"/>
    <property type="match status" value="1"/>
</dbReference>
<dbReference type="EMBL" id="JADQTO010000012">
    <property type="protein sequence ID" value="MBG0564701.1"/>
    <property type="molecule type" value="Genomic_DNA"/>
</dbReference>
<keyword evidence="5" id="KW-1185">Reference proteome</keyword>
<proteinExistence type="inferred from homology"/>
<dbReference type="PANTHER" id="PTHR33495">
    <property type="entry name" value="ANTI-SIGMA FACTOR ANTAGONIST TM_1081-RELATED-RELATED"/>
    <property type="match status" value="1"/>
</dbReference>